<dbReference type="Gene3D" id="1.10.260.40">
    <property type="entry name" value="lambda repressor-like DNA-binding domains"/>
    <property type="match status" value="1"/>
</dbReference>
<dbReference type="SMART" id="SM00530">
    <property type="entry name" value="HTH_XRE"/>
    <property type="match status" value="1"/>
</dbReference>
<dbReference type="PROSITE" id="PS50943">
    <property type="entry name" value="HTH_CROC1"/>
    <property type="match status" value="1"/>
</dbReference>
<dbReference type="Pfam" id="PF13443">
    <property type="entry name" value="HTH_26"/>
    <property type="match status" value="1"/>
</dbReference>
<comment type="caution">
    <text evidence="2">The sequence shown here is derived from an EMBL/GenBank/DDBJ whole genome shotgun (WGS) entry which is preliminary data.</text>
</comment>
<name>A0ABT9WS92_9BACI</name>
<dbReference type="PANTHER" id="PTHR37301:SF1">
    <property type="entry name" value="DNA-BINDING PROTEIN"/>
    <property type="match status" value="1"/>
</dbReference>
<dbReference type="RefSeq" id="WP_307228761.1">
    <property type="nucleotide sequence ID" value="NZ_JAUSTT010000009.1"/>
</dbReference>
<keyword evidence="3" id="KW-1185">Reference proteome</keyword>
<reference evidence="2 3" key="1">
    <citation type="submission" date="2023-07" db="EMBL/GenBank/DDBJ databases">
        <title>Genomic Encyclopedia of Type Strains, Phase IV (KMG-IV): sequencing the most valuable type-strain genomes for metagenomic binning, comparative biology and taxonomic classification.</title>
        <authorList>
            <person name="Goeker M."/>
        </authorList>
    </citation>
    <scope>NUCLEOTIDE SEQUENCE [LARGE SCALE GENOMIC DNA]</scope>
    <source>
        <strain evidence="2 3">DSM 23837</strain>
    </source>
</reference>
<evidence type="ECO:0000259" key="1">
    <source>
        <dbReference type="PROSITE" id="PS50943"/>
    </source>
</evidence>
<dbReference type="PANTHER" id="PTHR37301">
    <property type="entry name" value="DNA-BINDING PROTEIN-RELATED"/>
    <property type="match status" value="1"/>
</dbReference>
<gene>
    <name evidence="2" type="ORF">J2S08_001820</name>
</gene>
<evidence type="ECO:0000313" key="2">
    <source>
        <dbReference type="EMBL" id="MDQ0175984.1"/>
    </source>
</evidence>
<feature type="domain" description="HTH cro/C1-type" evidence="1">
    <location>
        <begin position="12"/>
        <end position="61"/>
    </location>
</feature>
<sequence length="71" mass="7833">MIKSNLPILLAKKRINISDVSRDTGLSRATLSSLFHESGKGVKFETLSKLCSYLECGVGEILEYEKSENIA</sequence>
<dbReference type="SUPFAM" id="SSF47413">
    <property type="entry name" value="lambda repressor-like DNA-binding domains"/>
    <property type="match status" value="1"/>
</dbReference>
<dbReference type="InterPro" id="IPR001387">
    <property type="entry name" value="Cro/C1-type_HTH"/>
</dbReference>
<dbReference type="InterPro" id="IPR010982">
    <property type="entry name" value="Lambda_DNA-bd_dom_sf"/>
</dbReference>
<accession>A0ABT9WS92</accession>
<protein>
    <submittedName>
        <fullName evidence="2">Transcriptional regulator</fullName>
    </submittedName>
</protein>
<dbReference type="EMBL" id="JAUSTT010000009">
    <property type="protein sequence ID" value="MDQ0175984.1"/>
    <property type="molecule type" value="Genomic_DNA"/>
</dbReference>
<proteinExistence type="predicted"/>
<dbReference type="CDD" id="cd00093">
    <property type="entry name" value="HTH_XRE"/>
    <property type="match status" value="1"/>
</dbReference>
<organism evidence="2 3">
    <name type="scientific">Bacillus chungangensis</name>
    <dbReference type="NCBI Taxonomy" id="587633"/>
    <lineage>
        <taxon>Bacteria</taxon>
        <taxon>Bacillati</taxon>
        <taxon>Bacillota</taxon>
        <taxon>Bacilli</taxon>
        <taxon>Bacillales</taxon>
        <taxon>Bacillaceae</taxon>
        <taxon>Bacillus</taxon>
    </lineage>
</organism>
<dbReference type="Proteomes" id="UP001223586">
    <property type="component" value="Unassembled WGS sequence"/>
</dbReference>
<evidence type="ECO:0000313" key="3">
    <source>
        <dbReference type="Proteomes" id="UP001223586"/>
    </source>
</evidence>